<evidence type="ECO:0000313" key="1">
    <source>
        <dbReference type="Proteomes" id="UP000079169"/>
    </source>
</evidence>
<dbReference type="AlphaFoldDB" id="A0A1S4EPZ2"/>
<dbReference type="STRING" id="121845.A0A1S4EPZ2"/>
<dbReference type="OMA" id="ICRMSER"/>
<protein>
    <submittedName>
        <fullName evidence="2">Uncharacterized protein LOC108253929</fullName>
    </submittedName>
</protein>
<name>A0A1S4EPZ2_DIACI</name>
<organism evidence="1 2">
    <name type="scientific">Diaphorina citri</name>
    <name type="common">Asian citrus psyllid</name>
    <dbReference type="NCBI Taxonomy" id="121845"/>
    <lineage>
        <taxon>Eukaryota</taxon>
        <taxon>Metazoa</taxon>
        <taxon>Ecdysozoa</taxon>
        <taxon>Arthropoda</taxon>
        <taxon>Hexapoda</taxon>
        <taxon>Insecta</taxon>
        <taxon>Pterygota</taxon>
        <taxon>Neoptera</taxon>
        <taxon>Paraneoptera</taxon>
        <taxon>Hemiptera</taxon>
        <taxon>Sternorrhyncha</taxon>
        <taxon>Psylloidea</taxon>
        <taxon>Psyllidae</taxon>
        <taxon>Diaphorininae</taxon>
        <taxon>Diaphorina</taxon>
    </lineage>
</organism>
<dbReference type="GeneID" id="108253929"/>
<reference evidence="2" key="1">
    <citation type="submission" date="2025-08" db="UniProtKB">
        <authorList>
            <consortium name="RefSeq"/>
        </authorList>
    </citation>
    <scope>IDENTIFICATION</scope>
</reference>
<accession>A0A1S4EPZ2</accession>
<proteinExistence type="predicted"/>
<evidence type="ECO:0000313" key="2">
    <source>
        <dbReference type="RefSeq" id="XP_017304246.1"/>
    </source>
</evidence>
<sequence length="263" mass="30959">MYADDIKIFKVIQSTSDCEKLQEDFDTVQNWMNSIGLKFHPNKCYKMSYTKSKTIIPYTYHIGDINLENIESYSDLGVTISNKLNWTEHIQDITSKSYKKLGMVIRFCKMIEDPDAILLLYNTIVRSKIEYCSPIWTPKTQTAMYAIERVQRCFVRYLFQKLNGFYPKYPNYIEYETLIENLPIESLESRLKNNQTKYLKNILTNRINSSELTSNIKFRVADARLRDNPDNNLFLVPKDETPSPTISAMKHYNTMNQKPDLFI</sequence>
<dbReference type="RefSeq" id="XP_017304246.1">
    <property type="nucleotide sequence ID" value="XM_017448757.1"/>
</dbReference>
<gene>
    <name evidence="2" type="primary">LOC108253929</name>
</gene>
<keyword evidence="1" id="KW-1185">Reference proteome</keyword>
<dbReference type="PaxDb" id="121845-A0A1S4EPZ2"/>
<dbReference type="Proteomes" id="UP000079169">
    <property type="component" value="Unplaced"/>
</dbReference>
<dbReference type="PANTHER" id="PTHR33332">
    <property type="entry name" value="REVERSE TRANSCRIPTASE DOMAIN-CONTAINING PROTEIN"/>
    <property type="match status" value="1"/>
</dbReference>
<dbReference type="KEGG" id="dci:108253929"/>
<dbReference type="PRINTS" id="PR01345">
    <property type="entry name" value="CERVTRCPTASE"/>
</dbReference>